<comment type="pathway">
    <text evidence="1">Protein modification; protein lipoylation via exogenous pathway; protein N(6)-(lipoyl)lysine from lipoate: step 2/2.</text>
</comment>
<dbReference type="CDD" id="cd16443">
    <property type="entry name" value="LplA"/>
    <property type="match status" value="1"/>
</dbReference>
<dbReference type="GO" id="GO:0017118">
    <property type="term" value="F:lipoyltransferase activity"/>
    <property type="evidence" value="ECO:0007669"/>
    <property type="project" value="TreeGrafter"/>
</dbReference>
<evidence type="ECO:0000256" key="1">
    <source>
        <dbReference type="ARBA" id="ARBA00005085"/>
    </source>
</evidence>
<dbReference type="PROSITE" id="PS51733">
    <property type="entry name" value="BPL_LPL_CATALYTIC"/>
    <property type="match status" value="1"/>
</dbReference>
<dbReference type="Gene3D" id="3.30.390.50">
    <property type="entry name" value="CO dehydrogenase flavoprotein, C-terminal domain"/>
    <property type="match status" value="1"/>
</dbReference>
<evidence type="ECO:0000256" key="7">
    <source>
        <dbReference type="ARBA" id="ARBA00048037"/>
    </source>
</evidence>
<dbReference type="PANTHER" id="PTHR12561:SF3">
    <property type="entry name" value="LIPOYLTRANSFERASE 1, MITOCHONDRIAL"/>
    <property type="match status" value="1"/>
</dbReference>
<proteinExistence type="predicted"/>
<dbReference type="RefSeq" id="WP_070229968.1">
    <property type="nucleotide sequence ID" value="NZ_BJYO01000002.1"/>
</dbReference>
<keyword evidence="5" id="KW-0547">Nucleotide-binding</keyword>
<dbReference type="Gene3D" id="3.30.930.10">
    <property type="entry name" value="Bira Bifunctional Protein, Domain 2"/>
    <property type="match status" value="1"/>
</dbReference>
<dbReference type="GeneID" id="94545894"/>
<name>A0A288QMD9_9LACO</name>
<keyword evidence="4 8" id="KW-0436">Ligase</keyword>
<dbReference type="GO" id="GO:0016979">
    <property type="term" value="F:lipoate-protein ligase activity"/>
    <property type="evidence" value="ECO:0007669"/>
    <property type="project" value="UniProtKB-EC"/>
</dbReference>
<dbReference type="UniPathway" id="UPA00537">
    <property type="reaction ID" value="UER00594"/>
</dbReference>
<keyword evidence="9" id="KW-1185">Reference proteome</keyword>
<keyword evidence="6" id="KW-0067">ATP-binding</keyword>
<gene>
    <name evidence="8" type="ORF">DFP99_0319</name>
</gene>
<evidence type="ECO:0000256" key="3">
    <source>
        <dbReference type="ARBA" id="ARBA00012367"/>
    </source>
</evidence>
<sequence>MRYINYLGTDAYTNIAMDSWLLYNLKLNEPVFSLWQDAPSVIIGRNQNTFAEINQDYIDQHDIPVVRRMSGGGAVYHDLGNICFTFFVPVSSSGEVNFKQFVQPMYDALHSLGIQAEISGRNDLEIDGKKVSGNAQRYAGGYLMHHGTLLWDTDVDAMVHSLNVADEKFMSKAAKSVRSRVGNIKDYAPDITIEQFMAALQYYLTNNGQDGEYVLNDTQLAGIKQWRDERFSTWAWNYGASPTFDFNNHAKLPGGSIDVHANVTAGLIEDIDFQGDFLGVRDWRDIKDAFIGQPFEPAAIFRILEQHKEGQYFGTIDNLALSELFTGSQVEPERINS</sequence>
<dbReference type="SUPFAM" id="SSF82649">
    <property type="entry name" value="SufE/NifU"/>
    <property type="match status" value="1"/>
</dbReference>
<dbReference type="InterPro" id="IPR045864">
    <property type="entry name" value="aa-tRNA-synth_II/BPL/LPL"/>
</dbReference>
<dbReference type="SUPFAM" id="SSF55681">
    <property type="entry name" value="Class II aaRS and biotin synthetases"/>
    <property type="match status" value="1"/>
</dbReference>
<dbReference type="Pfam" id="PF10437">
    <property type="entry name" value="Lip_prot_lig_C"/>
    <property type="match status" value="1"/>
</dbReference>
<comment type="caution">
    <text evidence="8">The sequence shown here is derived from an EMBL/GenBank/DDBJ whole genome shotgun (WGS) entry which is preliminary data.</text>
</comment>
<dbReference type="AlphaFoldDB" id="A0A288QMD9"/>
<dbReference type="OrthoDB" id="9788148at2"/>
<dbReference type="Pfam" id="PF21948">
    <property type="entry name" value="LplA-B_cat"/>
    <property type="match status" value="1"/>
</dbReference>
<protein>
    <recommendedName>
        <fullName evidence="3">lipoate--protein ligase</fullName>
        <ecNumber evidence="3">6.3.1.20</ecNumber>
    </recommendedName>
</protein>
<dbReference type="Proteomes" id="UP000254912">
    <property type="component" value="Unassembled WGS sequence"/>
</dbReference>
<comment type="pathway">
    <text evidence="2">Protein modification; protein lipoylation via exogenous pathway; protein N(6)-(lipoyl)lysine from lipoate: step 1/2.</text>
</comment>
<comment type="catalytic activity">
    <reaction evidence="7">
        <text>L-lysyl-[lipoyl-carrier protein] + (R)-lipoate + ATP = N(6)-[(R)-lipoyl]-L-lysyl-[lipoyl-carrier protein] + AMP + diphosphate + H(+)</text>
        <dbReference type="Rhea" id="RHEA:49288"/>
        <dbReference type="Rhea" id="RHEA-COMP:10500"/>
        <dbReference type="Rhea" id="RHEA-COMP:10502"/>
        <dbReference type="ChEBI" id="CHEBI:15378"/>
        <dbReference type="ChEBI" id="CHEBI:29969"/>
        <dbReference type="ChEBI" id="CHEBI:30616"/>
        <dbReference type="ChEBI" id="CHEBI:33019"/>
        <dbReference type="ChEBI" id="CHEBI:83088"/>
        <dbReference type="ChEBI" id="CHEBI:83099"/>
        <dbReference type="ChEBI" id="CHEBI:456215"/>
        <dbReference type="EC" id="6.3.1.20"/>
    </reaction>
</comment>
<dbReference type="NCBIfam" id="TIGR00545">
    <property type="entry name" value="lipoyltrans"/>
    <property type="match status" value="1"/>
</dbReference>
<accession>A0A288QMD9</accession>
<reference evidence="8 9" key="1">
    <citation type="submission" date="2018-07" db="EMBL/GenBank/DDBJ databases">
        <title>Genomic Encyclopedia of Type Strains, Phase III (KMG-III): the genomes of soil and plant-associated and newly described type strains.</title>
        <authorList>
            <person name="Whitman W."/>
        </authorList>
    </citation>
    <scope>NUCLEOTIDE SEQUENCE [LARGE SCALE GENOMIC DNA]</scope>
    <source>
        <strain evidence="8 9">CECT 7031</strain>
    </source>
</reference>
<dbReference type="EC" id="6.3.1.20" evidence="3"/>
<dbReference type="GO" id="GO:0009249">
    <property type="term" value="P:protein lipoylation"/>
    <property type="evidence" value="ECO:0007669"/>
    <property type="project" value="InterPro"/>
</dbReference>
<dbReference type="EMBL" id="QRAS01000001">
    <property type="protein sequence ID" value="RDL11900.1"/>
    <property type="molecule type" value="Genomic_DNA"/>
</dbReference>
<evidence type="ECO:0000313" key="9">
    <source>
        <dbReference type="Proteomes" id="UP000254912"/>
    </source>
</evidence>
<evidence type="ECO:0000256" key="4">
    <source>
        <dbReference type="ARBA" id="ARBA00022598"/>
    </source>
</evidence>
<dbReference type="PANTHER" id="PTHR12561">
    <property type="entry name" value="LIPOATE-PROTEIN LIGASE"/>
    <property type="match status" value="1"/>
</dbReference>
<dbReference type="InterPro" id="IPR004143">
    <property type="entry name" value="BPL_LPL_catalytic"/>
</dbReference>
<evidence type="ECO:0000313" key="8">
    <source>
        <dbReference type="EMBL" id="RDL11900.1"/>
    </source>
</evidence>
<dbReference type="GO" id="GO:0005737">
    <property type="term" value="C:cytoplasm"/>
    <property type="evidence" value="ECO:0007669"/>
    <property type="project" value="TreeGrafter"/>
</dbReference>
<dbReference type="GO" id="GO:0005524">
    <property type="term" value="F:ATP binding"/>
    <property type="evidence" value="ECO:0007669"/>
    <property type="project" value="UniProtKB-KW"/>
</dbReference>
<dbReference type="InterPro" id="IPR019491">
    <property type="entry name" value="Lipoate_protein_ligase_C"/>
</dbReference>
<evidence type="ECO:0000256" key="2">
    <source>
        <dbReference type="ARBA" id="ARBA00005124"/>
    </source>
</evidence>
<evidence type="ECO:0000256" key="5">
    <source>
        <dbReference type="ARBA" id="ARBA00022741"/>
    </source>
</evidence>
<evidence type="ECO:0000256" key="6">
    <source>
        <dbReference type="ARBA" id="ARBA00022840"/>
    </source>
</evidence>
<organism evidence="8 9">
    <name type="scientific">Weissella soli</name>
    <dbReference type="NCBI Taxonomy" id="155866"/>
    <lineage>
        <taxon>Bacteria</taxon>
        <taxon>Bacillati</taxon>
        <taxon>Bacillota</taxon>
        <taxon>Bacilli</taxon>
        <taxon>Lactobacillales</taxon>
        <taxon>Lactobacillaceae</taxon>
        <taxon>Weissella</taxon>
    </lineage>
</organism>
<dbReference type="InterPro" id="IPR004562">
    <property type="entry name" value="LipoylTrfase_LipoateP_Ligase"/>
</dbReference>
<dbReference type="KEGG" id="wso:WSWS_00689"/>